<name>A0ACC2JKW8_9PEZI</name>
<proteinExistence type="predicted"/>
<dbReference type="EMBL" id="JAPUUL010001198">
    <property type="protein sequence ID" value="KAJ8128065.1"/>
    <property type="molecule type" value="Genomic_DNA"/>
</dbReference>
<accession>A0ACC2JKW8</accession>
<dbReference type="Proteomes" id="UP001153332">
    <property type="component" value="Unassembled WGS sequence"/>
</dbReference>
<evidence type="ECO:0000313" key="2">
    <source>
        <dbReference type="Proteomes" id="UP001153332"/>
    </source>
</evidence>
<evidence type="ECO:0000313" key="1">
    <source>
        <dbReference type="EMBL" id="KAJ8128065.1"/>
    </source>
</evidence>
<comment type="caution">
    <text evidence="1">The sequence shown here is derived from an EMBL/GenBank/DDBJ whole genome shotgun (WGS) entry which is preliminary data.</text>
</comment>
<sequence length="173" mass="18812">MACDIRPVMPLPSNPGIRVVDPYVVPQALCYVVNSTVFSSKSGGKKCPLHPCSTSDIPPQGVWRKIESLDDIVPAIEDSQRMENILESDMLRVARRGRISTVQQVVPIIDKLEAAMDRYQRASQGLKGGGPIQEYQAANAALEPLVDEATSLQISLETWANITGKAGLIVKVD</sequence>
<gene>
    <name evidence="1" type="ORF">O1611_g5573</name>
</gene>
<keyword evidence="2" id="KW-1185">Reference proteome</keyword>
<protein>
    <submittedName>
        <fullName evidence="1">Uncharacterized protein</fullName>
    </submittedName>
</protein>
<organism evidence="1 2">
    <name type="scientific">Lasiodiplodia mahajangana</name>
    <dbReference type="NCBI Taxonomy" id="1108764"/>
    <lineage>
        <taxon>Eukaryota</taxon>
        <taxon>Fungi</taxon>
        <taxon>Dikarya</taxon>
        <taxon>Ascomycota</taxon>
        <taxon>Pezizomycotina</taxon>
        <taxon>Dothideomycetes</taxon>
        <taxon>Dothideomycetes incertae sedis</taxon>
        <taxon>Botryosphaeriales</taxon>
        <taxon>Botryosphaeriaceae</taxon>
        <taxon>Lasiodiplodia</taxon>
    </lineage>
</organism>
<reference evidence="1" key="1">
    <citation type="submission" date="2022-12" db="EMBL/GenBank/DDBJ databases">
        <title>Genome Sequence of Lasiodiplodia mahajangana.</title>
        <authorList>
            <person name="Buettner E."/>
        </authorList>
    </citation>
    <scope>NUCLEOTIDE SEQUENCE</scope>
    <source>
        <strain evidence="1">VT137</strain>
    </source>
</reference>